<dbReference type="EMBL" id="CP027860">
    <property type="protein sequence ID" value="AVP96983.1"/>
    <property type="molecule type" value="Genomic_DNA"/>
</dbReference>
<dbReference type="GO" id="GO:0003841">
    <property type="term" value="F:1-acylglycerol-3-phosphate O-acyltransferase activity"/>
    <property type="evidence" value="ECO:0007669"/>
    <property type="project" value="TreeGrafter"/>
</dbReference>
<accession>A0A2P1PQ63</accession>
<dbReference type="KEGG" id="xba:C7S18_07130"/>
<dbReference type="Pfam" id="PF01553">
    <property type="entry name" value="Acyltransferase"/>
    <property type="match status" value="1"/>
</dbReference>
<dbReference type="OrthoDB" id="9808424at2"/>
<evidence type="ECO:0000256" key="2">
    <source>
        <dbReference type="ARBA" id="ARBA00022679"/>
    </source>
</evidence>
<dbReference type="SUPFAM" id="SSF69593">
    <property type="entry name" value="Glycerol-3-phosphate (1)-acyltransferase"/>
    <property type="match status" value="1"/>
</dbReference>
<dbReference type="GO" id="GO:0006654">
    <property type="term" value="P:phosphatidic acid biosynthetic process"/>
    <property type="evidence" value="ECO:0007669"/>
    <property type="project" value="TreeGrafter"/>
</dbReference>
<keyword evidence="3 5" id="KW-0012">Acyltransferase</keyword>
<proteinExistence type="predicted"/>
<reference evidence="5 6" key="1">
    <citation type="submission" date="2018-03" db="EMBL/GenBank/DDBJ databases">
        <title>Ahniella affigens gen. nov., sp. nov., a gammaproteobacterium isolated from sandy soil near a stream.</title>
        <authorList>
            <person name="Ko Y."/>
            <person name="Kim J.-H."/>
        </authorList>
    </citation>
    <scope>NUCLEOTIDE SEQUENCE [LARGE SCALE GENOMIC DNA]</scope>
    <source>
        <strain evidence="5 6">D13</strain>
    </source>
</reference>
<dbReference type="PANTHER" id="PTHR10434:SF11">
    <property type="entry name" value="1-ACYL-SN-GLYCEROL-3-PHOSPHATE ACYLTRANSFERASE"/>
    <property type="match status" value="1"/>
</dbReference>
<keyword evidence="6" id="KW-1185">Reference proteome</keyword>
<dbReference type="InterPro" id="IPR002123">
    <property type="entry name" value="Plipid/glycerol_acylTrfase"/>
</dbReference>
<dbReference type="SMART" id="SM00563">
    <property type="entry name" value="PlsC"/>
    <property type="match status" value="1"/>
</dbReference>
<evidence type="ECO:0000256" key="3">
    <source>
        <dbReference type="ARBA" id="ARBA00023315"/>
    </source>
</evidence>
<reference evidence="5 6" key="2">
    <citation type="submission" date="2018-03" db="EMBL/GenBank/DDBJ databases">
        <authorList>
            <person name="Keele B.F."/>
        </authorList>
    </citation>
    <scope>NUCLEOTIDE SEQUENCE [LARGE SCALE GENOMIC DNA]</scope>
    <source>
        <strain evidence="5 6">D13</strain>
    </source>
</reference>
<protein>
    <submittedName>
        <fullName evidence="5">1-acyl-sn-glycerol-3-phosphate acyltransferase</fullName>
    </submittedName>
</protein>
<dbReference type="Proteomes" id="UP000241074">
    <property type="component" value="Chromosome"/>
</dbReference>
<evidence type="ECO:0000313" key="6">
    <source>
        <dbReference type="Proteomes" id="UP000241074"/>
    </source>
</evidence>
<name>A0A2P1PQ63_9GAMM</name>
<dbReference type="AlphaFoldDB" id="A0A2P1PQ63"/>
<dbReference type="RefSeq" id="WP_106890908.1">
    <property type="nucleotide sequence ID" value="NZ_CP027860.1"/>
</dbReference>
<organism evidence="5 6">
    <name type="scientific">Ahniella affigens</name>
    <dbReference type="NCBI Taxonomy" id="2021234"/>
    <lineage>
        <taxon>Bacteria</taxon>
        <taxon>Pseudomonadati</taxon>
        <taxon>Pseudomonadota</taxon>
        <taxon>Gammaproteobacteria</taxon>
        <taxon>Lysobacterales</taxon>
        <taxon>Rhodanobacteraceae</taxon>
        <taxon>Ahniella</taxon>
    </lineage>
</organism>
<dbReference type="PANTHER" id="PTHR10434">
    <property type="entry name" value="1-ACYL-SN-GLYCEROL-3-PHOSPHATE ACYLTRANSFERASE"/>
    <property type="match status" value="1"/>
</dbReference>
<feature type="domain" description="Phospholipid/glycerol acyltransferase" evidence="4">
    <location>
        <begin position="34"/>
        <end position="159"/>
    </location>
</feature>
<evidence type="ECO:0000313" key="5">
    <source>
        <dbReference type="EMBL" id="AVP96983.1"/>
    </source>
</evidence>
<sequence length="212" mass="23644">MFERLFAQAIVSFARTLTGVHAWWRQPLPARPGRVYFGNHNSHGDFVLLWSCLTAHERYRTRPVAGADYWNSSALKRYVASRVFRALLIDRTKAAPGEQRPDPVQQMAAALAAGDSLILFPEGTRNLSDQKLLPFKSGLFHVQETHPDAELVPVWISNLNRVMPKGELIPLPLICSVHFGAPLTKVAGEDKATFLARAQSALLDLDPDRDHA</sequence>
<keyword evidence="2 5" id="KW-0808">Transferase</keyword>
<evidence type="ECO:0000259" key="4">
    <source>
        <dbReference type="SMART" id="SM00563"/>
    </source>
</evidence>
<gene>
    <name evidence="5" type="ORF">C7S18_07130</name>
</gene>
<evidence type="ECO:0000256" key="1">
    <source>
        <dbReference type="ARBA" id="ARBA00005189"/>
    </source>
</evidence>
<comment type="pathway">
    <text evidence="1">Lipid metabolism.</text>
</comment>
<dbReference type="CDD" id="cd07989">
    <property type="entry name" value="LPLAT_AGPAT-like"/>
    <property type="match status" value="1"/>
</dbReference>